<dbReference type="PANTHER" id="PTHR34703">
    <property type="entry name" value="ANTIPORTER SUBUNIT MNHG2-RELATED"/>
    <property type="match status" value="1"/>
</dbReference>
<reference evidence="2 3" key="1">
    <citation type="submission" date="2019-10" db="EMBL/GenBank/DDBJ databases">
        <title>Isolation and characterization of Methanoculleus sp. Wushi-C6 from a hot spring well.</title>
        <authorList>
            <person name="Chen S.-C."/>
            <person name="Lan Z.-H."/>
            <person name="You Y.-T."/>
            <person name="Lai M.-C."/>
        </authorList>
    </citation>
    <scope>NUCLEOTIDE SEQUENCE [LARGE SCALE GENOMIC DNA]</scope>
    <source>
        <strain evidence="2 3">Wushi-C6</strain>
    </source>
</reference>
<dbReference type="EMBL" id="WBKO01000002">
    <property type="protein sequence ID" value="MDV2482356.1"/>
    <property type="molecule type" value="Genomic_DNA"/>
</dbReference>
<sequence>MHLLNTLALIFIVIGLFFMVVGAVGLVRLPDFYTRAHASGKCDTLGVGMMLIGFILYEGVSQVAVKLLLLVIFTYITLPTAIHALVHFARVCGVEPWKKGDARR</sequence>
<feature type="transmembrane region" description="Helical" evidence="1">
    <location>
        <begin position="6"/>
        <end position="26"/>
    </location>
</feature>
<proteinExistence type="predicted"/>
<evidence type="ECO:0000256" key="1">
    <source>
        <dbReference type="SAM" id="Phobius"/>
    </source>
</evidence>
<name>A0ABU3X343_9EURY</name>
<evidence type="ECO:0000313" key="3">
    <source>
        <dbReference type="Proteomes" id="UP001281203"/>
    </source>
</evidence>
<organism evidence="2 3">
    <name type="scientific">Methanoculleus caldifontis</name>
    <dbReference type="NCBI Taxonomy" id="2651577"/>
    <lineage>
        <taxon>Archaea</taxon>
        <taxon>Methanobacteriati</taxon>
        <taxon>Methanobacteriota</taxon>
        <taxon>Stenosarchaea group</taxon>
        <taxon>Methanomicrobia</taxon>
        <taxon>Methanomicrobiales</taxon>
        <taxon>Methanomicrobiaceae</taxon>
        <taxon>Methanoculleus</taxon>
    </lineage>
</organism>
<keyword evidence="1" id="KW-1133">Transmembrane helix</keyword>
<gene>
    <name evidence="2" type="ORF">F8E02_10160</name>
</gene>
<accession>A0ABU3X343</accession>
<comment type="caution">
    <text evidence="2">The sequence shown here is derived from an EMBL/GenBank/DDBJ whole genome shotgun (WGS) entry which is preliminary data.</text>
</comment>
<protein>
    <submittedName>
        <fullName evidence="2">Monovalent cation/H(+) antiporter subunit G</fullName>
    </submittedName>
</protein>
<keyword evidence="1" id="KW-0812">Transmembrane</keyword>
<dbReference type="PANTHER" id="PTHR34703:SF1">
    <property type="entry name" value="ANTIPORTER SUBUNIT MNHG2-RELATED"/>
    <property type="match status" value="1"/>
</dbReference>
<dbReference type="InterPro" id="IPR005133">
    <property type="entry name" value="PhaG_MnhG_YufB"/>
</dbReference>
<feature type="transmembrane region" description="Helical" evidence="1">
    <location>
        <begin position="38"/>
        <end position="57"/>
    </location>
</feature>
<dbReference type="Pfam" id="PF03334">
    <property type="entry name" value="PhaG_MnhG_YufB"/>
    <property type="match status" value="1"/>
</dbReference>
<dbReference type="RefSeq" id="WP_317065420.1">
    <property type="nucleotide sequence ID" value="NZ_WBKO01000002.1"/>
</dbReference>
<dbReference type="NCBIfam" id="TIGR01300">
    <property type="entry name" value="CPA3_mnhG_phaG"/>
    <property type="match status" value="1"/>
</dbReference>
<keyword evidence="1" id="KW-0472">Membrane</keyword>
<evidence type="ECO:0000313" key="2">
    <source>
        <dbReference type="EMBL" id="MDV2482356.1"/>
    </source>
</evidence>
<keyword evidence="3" id="KW-1185">Reference proteome</keyword>
<feature type="transmembrane region" description="Helical" evidence="1">
    <location>
        <begin position="63"/>
        <end position="89"/>
    </location>
</feature>
<dbReference type="Proteomes" id="UP001281203">
    <property type="component" value="Unassembled WGS sequence"/>
</dbReference>